<comment type="caution">
    <text evidence="2">The sequence shown here is derived from an EMBL/GenBank/DDBJ whole genome shotgun (WGS) entry which is preliminary data.</text>
</comment>
<name>A0A1F6AZY2_9BACT</name>
<dbReference type="Gene3D" id="3.90.320.10">
    <property type="match status" value="1"/>
</dbReference>
<dbReference type="InterPro" id="IPR038726">
    <property type="entry name" value="PDDEXK_AddAB-type"/>
</dbReference>
<dbReference type="InterPro" id="IPR011604">
    <property type="entry name" value="PDDEXK-like_dom_sf"/>
</dbReference>
<evidence type="ECO:0000313" key="2">
    <source>
        <dbReference type="EMBL" id="OGG30236.1"/>
    </source>
</evidence>
<gene>
    <name evidence="2" type="ORF">A3A63_01405</name>
</gene>
<dbReference type="AlphaFoldDB" id="A0A1F6AZY2"/>
<sequence length="281" mass="32491">MVKDKYSAVWVSHSSISDYLSCPRAYYLKNIYRDPKTNHKIVLMSPPLALGQAVHEVVESLSSLPVEERFAIPLKVRYETAWKKIAGSMGGFENDEQEDRFKKRGTGMIERIVKHPGPLMRKAIKLRQELPYYWLSEEDNIILCGKIDWLEYLEDSDSVHIIDFKTGKFDEDGSSLQLPIYVLLVDHTQSRKVTKVSYWYLDRDDEPIAMTRPKEEDAYTRIMELARKIQLARKLEHFKCPKSDGCRVCTPYERILKGDATFVGVGGYSQDIYVPEKSAVR</sequence>
<dbReference type="Pfam" id="PF12705">
    <property type="entry name" value="PDDEXK_1"/>
    <property type="match status" value="1"/>
</dbReference>
<feature type="domain" description="PD-(D/E)XK endonuclease-like" evidence="1">
    <location>
        <begin position="11"/>
        <end position="249"/>
    </location>
</feature>
<organism evidence="2 3">
    <name type="scientific">Candidatus Gottesmanbacteria bacterium RIFCSPLOWO2_01_FULL_46_9</name>
    <dbReference type="NCBI Taxonomy" id="1798394"/>
    <lineage>
        <taxon>Bacteria</taxon>
        <taxon>Candidatus Gottesmaniibacteriota</taxon>
    </lineage>
</organism>
<evidence type="ECO:0000259" key="1">
    <source>
        <dbReference type="Pfam" id="PF12705"/>
    </source>
</evidence>
<proteinExistence type="predicted"/>
<dbReference type="EMBL" id="MFJX01000045">
    <property type="protein sequence ID" value="OGG30236.1"/>
    <property type="molecule type" value="Genomic_DNA"/>
</dbReference>
<protein>
    <recommendedName>
        <fullName evidence="1">PD-(D/E)XK endonuclease-like domain-containing protein</fullName>
    </recommendedName>
</protein>
<accession>A0A1F6AZY2</accession>
<dbReference type="Proteomes" id="UP000176450">
    <property type="component" value="Unassembled WGS sequence"/>
</dbReference>
<evidence type="ECO:0000313" key="3">
    <source>
        <dbReference type="Proteomes" id="UP000176450"/>
    </source>
</evidence>
<reference evidence="2 3" key="1">
    <citation type="journal article" date="2016" name="Nat. Commun.">
        <title>Thousands of microbial genomes shed light on interconnected biogeochemical processes in an aquifer system.</title>
        <authorList>
            <person name="Anantharaman K."/>
            <person name="Brown C.T."/>
            <person name="Hug L.A."/>
            <person name="Sharon I."/>
            <person name="Castelle C.J."/>
            <person name="Probst A.J."/>
            <person name="Thomas B.C."/>
            <person name="Singh A."/>
            <person name="Wilkins M.J."/>
            <person name="Karaoz U."/>
            <person name="Brodie E.L."/>
            <person name="Williams K.H."/>
            <person name="Hubbard S.S."/>
            <person name="Banfield J.F."/>
        </authorList>
    </citation>
    <scope>NUCLEOTIDE SEQUENCE [LARGE SCALE GENOMIC DNA]</scope>
</reference>